<gene>
    <name evidence="3" type="ORF">CFK39_08525</name>
</gene>
<dbReference type="FunFam" id="3.40.50.720:FF:000084">
    <property type="entry name" value="Short-chain dehydrogenase reductase"/>
    <property type="match status" value="1"/>
</dbReference>
<proteinExistence type="inferred from homology"/>
<dbReference type="RefSeq" id="WP_089065105.1">
    <property type="nucleotide sequence ID" value="NZ_CP022316.1"/>
</dbReference>
<evidence type="ECO:0000313" key="4">
    <source>
        <dbReference type="Proteomes" id="UP000198398"/>
    </source>
</evidence>
<organism evidence="3 4">
    <name type="scientific">Brachybacterium avium</name>
    <dbReference type="NCBI Taxonomy" id="2017485"/>
    <lineage>
        <taxon>Bacteria</taxon>
        <taxon>Bacillati</taxon>
        <taxon>Actinomycetota</taxon>
        <taxon>Actinomycetes</taxon>
        <taxon>Micrococcales</taxon>
        <taxon>Dermabacteraceae</taxon>
        <taxon>Brachybacterium</taxon>
    </lineage>
</organism>
<name>A0A220UC94_9MICO</name>
<dbReference type="SUPFAM" id="SSF51735">
    <property type="entry name" value="NAD(P)-binding Rossmann-fold domains"/>
    <property type="match status" value="1"/>
</dbReference>
<comment type="similarity">
    <text evidence="1">Belongs to the short-chain dehydrogenases/reductases (SDR) family.</text>
</comment>
<keyword evidence="4" id="KW-1185">Reference proteome</keyword>
<accession>A0A220UC94</accession>
<reference evidence="4" key="1">
    <citation type="submission" date="2017-07" db="EMBL/GenBank/DDBJ databases">
        <title>Brachybacterium sp. VR2415.</title>
        <authorList>
            <person name="Tak E.J."/>
            <person name="Bae J.-W."/>
        </authorList>
    </citation>
    <scope>NUCLEOTIDE SEQUENCE [LARGE SCALE GENOMIC DNA]</scope>
    <source>
        <strain evidence="4">VR2415</strain>
    </source>
</reference>
<dbReference type="Pfam" id="PF13561">
    <property type="entry name" value="adh_short_C2"/>
    <property type="match status" value="1"/>
</dbReference>
<evidence type="ECO:0000313" key="3">
    <source>
        <dbReference type="EMBL" id="ASK65864.1"/>
    </source>
</evidence>
<sequence length="272" mass="27854">MTAQNPLIETTTVQPFPARRTAVVTGAGAPRGIGRRVVRKLVAEGWNVAAADIDGAAVEEFAAALNAEIPADSGVRVVGVGVDISDQASVDAAFARIDAELPQLVALVNLAGIPSPHSILEITSEIWDRVMNVNGKGTLLMMQAAAKRMIDGGVGGRIVNTSSITALDGGGTFSKTGYAAAKAAVQGLTRGAARELGVHGITANVILPGPIDTDIMGGTLTDERKAGMSSNIPLQRVGQPEEVAGLIAFLVGEDSSFVSGTSINVDGGKHMH</sequence>
<dbReference type="OrthoDB" id="4350228at2"/>
<dbReference type="AlphaFoldDB" id="A0A220UC94"/>
<dbReference type="InterPro" id="IPR036291">
    <property type="entry name" value="NAD(P)-bd_dom_sf"/>
</dbReference>
<dbReference type="PANTHER" id="PTHR42760">
    <property type="entry name" value="SHORT-CHAIN DEHYDROGENASES/REDUCTASES FAMILY MEMBER"/>
    <property type="match status" value="1"/>
</dbReference>
<dbReference type="PANTHER" id="PTHR42760:SF133">
    <property type="entry name" value="3-OXOACYL-[ACYL-CARRIER-PROTEIN] REDUCTASE"/>
    <property type="match status" value="1"/>
</dbReference>
<dbReference type="GO" id="GO:0016616">
    <property type="term" value="F:oxidoreductase activity, acting on the CH-OH group of donors, NAD or NADP as acceptor"/>
    <property type="evidence" value="ECO:0007669"/>
    <property type="project" value="TreeGrafter"/>
</dbReference>
<dbReference type="EMBL" id="CP022316">
    <property type="protein sequence ID" value="ASK65864.1"/>
    <property type="molecule type" value="Genomic_DNA"/>
</dbReference>
<keyword evidence="2" id="KW-0560">Oxidoreductase</keyword>
<dbReference type="KEGG" id="brv:CFK39_08525"/>
<dbReference type="Proteomes" id="UP000198398">
    <property type="component" value="Chromosome"/>
</dbReference>
<protein>
    <submittedName>
        <fullName evidence="3">Short-chain dehydrogenase</fullName>
    </submittedName>
</protein>
<dbReference type="CDD" id="cd05233">
    <property type="entry name" value="SDR_c"/>
    <property type="match status" value="1"/>
</dbReference>
<dbReference type="PRINTS" id="PR00081">
    <property type="entry name" value="GDHRDH"/>
</dbReference>
<evidence type="ECO:0000256" key="1">
    <source>
        <dbReference type="ARBA" id="ARBA00006484"/>
    </source>
</evidence>
<dbReference type="InterPro" id="IPR002347">
    <property type="entry name" value="SDR_fam"/>
</dbReference>
<dbReference type="Gene3D" id="3.40.50.720">
    <property type="entry name" value="NAD(P)-binding Rossmann-like Domain"/>
    <property type="match status" value="1"/>
</dbReference>
<dbReference type="PRINTS" id="PR00080">
    <property type="entry name" value="SDRFAMILY"/>
</dbReference>
<evidence type="ECO:0000256" key="2">
    <source>
        <dbReference type="ARBA" id="ARBA00023002"/>
    </source>
</evidence>